<evidence type="ECO:0000256" key="6">
    <source>
        <dbReference type="ARBA" id="ARBA00023136"/>
    </source>
</evidence>
<feature type="transmembrane region" description="Helical" evidence="7">
    <location>
        <begin position="380"/>
        <end position="399"/>
    </location>
</feature>
<feature type="transmembrane region" description="Helical" evidence="7">
    <location>
        <begin position="240"/>
        <end position="260"/>
    </location>
</feature>
<feature type="transmembrane region" description="Helical" evidence="7">
    <location>
        <begin position="209"/>
        <end position="228"/>
    </location>
</feature>
<dbReference type="Pfam" id="PF02254">
    <property type="entry name" value="TrkA_N"/>
    <property type="match status" value="1"/>
</dbReference>
<reference evidence="11" key="1">
    <citation type="submission" date="2017-09" db="EMBL/GenBank/DDBJ databases">
        <title>Depth-based differentiation of microbial function through sediment-hosted aquifers and enrichment of novel symbionts in the deep terrestrial subsurface.</title>
        <authorList>
            <person name="Probst A.J."/>
            <person name="Ladd B."/>
            <person name="Jarett J.K."/>
            <person name="Geller-Mcgrath D.E."/>
            <person name="Sieber C.M.K."/>
            <person name="Emerson J.B."/>
            <person name="Anantharaman K."/>
            <person name="Thomas B.C."/>
            <person name="Malmstrom R."/>
            <person name="Stieglmeier M."/>
            <person name="Klingl A."/>
            <person name="Woyke T."/>
            <person name="Ryan C.M."/>
            <person name="Banfield J.F."/>
        </authorList>
    </citation>
    <scope>NUCLEOTIDE SEQUENCE [LARGE SCALE GENOMIC DNA]</scope>
</reference>
<dbReference type="InterPro" id="IPR038770">
    <property type="entry name" value="Na+/solute_symporter_sf"/>
</dbReference>
<evidence type="ECO:0000256" key="3">
    <source>
        <dbReference type="ARBA" id="ARBA00022448"/>
    </source>
</evidence>
<dbReference type="GO" id="GO:1902600">
    <property type="term" value="P:proton transmembrane transport"/>
    <property type="evidence" value="ECO:0007669"/>
    <property type="project" value="InterPro"/>
</dbReference>
<evidence type="ECO:0000256" key="2">
    <source>
        <dbReference type="ARBA" id="ARBA00005551"/>
    </source>
</evidence>
<evidence type="ECO:0000256" key="7">
    <source>
        <dbReference type="SAM" id="Phobius"/>
    </source>
</evidence>
<evidence type="ECO:0000256" key="4">
    <source>
        <dbReference type="ARBA" id="ARBA00022692"/>
    </source>
</evidence>
<feature type="transmembrane region" description="Helical" evidence="7">
    <location>
        <begin position="349"/>
        <end position="368"/>
    </location>
</feature>
<feature type="transmembrane region" description="Helical" evidence="7">
    <location>
        <begin position="56"/>
        <end position="75"/>
    </location>
</feature>
<feature type="transmembrane region" description="Helical" evidence="7">
    <location>
        <begin position="31"/>
        <end position="49"/>
    </location>
</feature>
<dbReference type="EMBL" id="PFMA01000059">
    <property type="protein sequence ID" value="PIY93298.1"/>
    <property type="molecule type" value="Genomic_DNA"/>
</dbReference>
<comment type="similarity">
    <text evidence="2">Belongs to the monovalent cation:proton antiporter 2 (CPA2) transporter (TC 2.A.37) family.</text>
</comment>
<feature type="domain" description="RCK N-terminal" evidence="9">
    <location>
        <begin position="433"/>
        <end position="546"/>
    </location>
</feature>
<dbReference type="GO" id="GO:0016020">
    <property type="term" value="C:membrane"/>
    <property type="evidence" value="ECO:0007669"/>
    <property type="project" value="UniProtKB-SubCell"/>
</dbReference>
<dbReference type="GO" id="GO:0006813">
    <property type="term" value="P:potassium ion transport"/>
    <property type="evidence" value="ECO:0007669"/>
    <property type="project" value="InterPro"/>
</dbReference>
<dbReference type="AlphaFoldDB" id="A0A2M7R958"/>
<evidence type="ECO:0000256" key="5">
    <source>
        <dbReference type="ARBA" id="ARBA00022989"/>
    </source>
</evidence>
<protein>
    <submittedName>
        <fullName evidence="10">Uncharacterized protein</fullName>
    </submittedName>
</protein>
<comment type="caution">
    <text evidence="10">The sequence shown here is derived from an EMBL/GenBank/DDBJ whole genome shotgun (WGS) entry which is preliminary data.</text>
</comment>
<proteinExistence type="inferred from homology"/>
<sequence length="592" mass="66861">MLNLGNKKVLLKKDPSLYSQLRIFDHVIDNIFIQISILLGITVSVAFLMRALRQPLLIAYLLAGIIAGPMFLNLLQSGGQTFDVLAEFGIVLLLFVVGLSLNIHHIKNIGKVAVITGLAQIIFTTTIGFLLLIAMKFPFSSAIYLAMALTFSSTIIIVKLLAEKKDTDSVYGRYTIGLMVVQDIVAIFIMMVVTSVGKGNDMWMEIGTLVGKIFILIGFVGITARYVVPKLLERVAKSGEFLFIFTITWCFGIASLLYWMGFSLEIGAIMAGISLGSSPYHSEIASRIKPLRDFFIIIFFIILGSEMSLTNISNIWSIGVILSIFILIGNPFILYSVFRMLKFTRRNSFLSGVTAAQVSEFGFVLLIVGKNTNHIVGTELEIFTIVALITIFTSSYIITYNEKVFDFLKPFFALFGPDKYRQTEEKEEKYDAFVLGYHRIGWKVCEALAEKNIKYAVVDYNPEAVKRLKSRNIPAFFGDVTDIEFLETLSLDKAKIIISTIPEYEDELILFKYIRKHNKKIIIIGNLYHNTYLDDLYEAGANYVMMTHLLGGQWISDIIKEKSWTEKIFSDLRKNQKEEMLLRFTSGVNHPN</sequence>
<feature type="transmembrane region" description="Helical" evidence="7">
    <location>
        <begin position="81"/>
        <end position="101"/>
    </location>
</feature>
<dbReference type="GO" id="GO:0015297">
    <property type="term" value="F:antiporter activity"/>
    <property type="evidence" value="ECO:0007669"/>
    <property type="project" value="InterPro"/>
</dbReference>
<comment type="subcellular location">
    <subcellularLocation>
        <location evidence="1">Membrane</location>
        <topology evidence="1">Multi-pass membrane protein</topology>
    </subcellularLocation>
</comment>
<keyword evidence="3" id="KW-0813">Transport</keyword>
<organism evidence="10 11">
    <name type="scientific">Candidatus Magasanikbacteria bacterium CG_4_10_14_0_8_um_filter_32_14</name>
    <dbReference type="NCBI Taxonomy" id="1974640"/>
    <lineage>
        <taxon>Bacteria</taxon>
        <taxon>Candidatus Magasanikiibacteriota</taxon>
    </lineage>
</organism>
<evidence type="ECO:0000259" key="9">
    <source>
        <dbReference type="Pfam" id="PF02254"/>
    </source>
</evidence>
<dbReference type="PANTHER" id="PTHR42751:SF3">
    <property type="entry name" value="SODIUM_GLUTAMATE SYMPORTER"/>
    <property type="match status" value="1"/>
</dbReference>
<dbReference type="PANTHER" id="PTHR42751">
    <property type="entry name" value="SODIUM/HYDROGEN EXCHANGER FAMILY/TRKA DOMAIN PROTEIN"/>
    <property type="match status" value="1"/>
</dbReference>
<gene>
    <name evidence="10" type="ORF">COY69_02365</name>
</gene>
<name>A0A2M7R958_9BACT</name>
<feature type="transmembrane region" description="Helical" evidence="7">
    <location>
        <begin position="174"/>
        <end position="197"/>
    </location>
</feature>
<dbReference type="InterPro" id="IPR006153">
    <property type="entry name" value="Cation/H_exchanger_TM"/>
</dbReference>
<dbReference type="Gene3D" id="3.40.50.720">
    <property type="entry name" value="NAD(P)-binding Rossmann-like Domain"/>
    <property type="match status" value="1"/>
</dbReference>
<evidence type="ECO:0000256" key="1">
    <source>
        <dbReference type="ARBA" id="ARBA00004141"/>
    </source>
</evidence>
<feature type="transmembrane region" description="Helical" evidence="7">
    <location>
        <begin position="113"/>
        <end position="135"/>
    </location>
</feature>
<dbReference type="Gene3D" id="1.20.1530.20">
    <property type="match status" value="1"/>
</dbReference>
<feature type="domain" description="Cation/H+ exchanger transmembrane" evidence="8">
    <location>
        <begin position="43"/>
        <end position="392"/>
    </location>
</feature>
<keyword evidence="6 7" id="KW-0472">Membrane</keyword>
<dbReference type="InterPro" id="IPR036291">
    <property type="entry name" value="NAD(P)-bd_dom_sf"/>
</dbReference>
<dbReference type="InterPro" id="IPR003148">
    <property type="entry name" value="RCK_N"/>
</dbReference>
<keyword evidence="4 7" id="KW-0812">Transmembrane</keyword>
<dbReference type="SUPFAM" id="SSF51735">
    <property type="entry name" value="NAD(P)-binding Rossmann-fold domains"/>
    <property type="match status" value="1"/>
</dbReference>
<evidence type="ECO:0000313" key="10">
    <source>
        <dbReference type="EMBL" id="PIY93298.1"/>
    </source>
</evidence>
<feature type="transmembrane region" description="Helical" evidence="7">
    <location>
        <begin position="318"/>
        <end position="337"/>
    </location>
</feature>
<accession>A0A2M7R958</accession>
<feature type="transmembrane region" description="Helical" evidence="7">
    <location>
        <begin position="141"/>
        <end position="162"/>
    </location>
</feature>
<dbReference type="Proteomes" id="UP000229449">
    <property type="component" value="Unassembled WGS sequence"/>
</dbReference>
<evidence type="ECO:0000259" key="8">
    <source>
        <dbReference type="Pfam" id="PF00999"/>
    </source>
</evidence>
<evidence type="ECO:0000313" key="11">
    <source>
        <dbReference type="Proteomes" id="UP000229449"/>
    </source>
</evidence>
<keyword evidence="5 7" id="KW-1133">Transmembrane helix</keyword>
<dbReference type="Pfam" id="PF00999">
    <property type="entry name" value="Na_H_Exchanger"/>
    <property type="match status" value="1"/>
</dbReference>